<protein>
    <submittedName>
        <fullName evidence="1">29347_t:CDS:1</fullName>
    </submittedName>
</protein>
<evidence type="ECO:0000313" key="1">
    <source>
        <dbReference type="EMBL" id="CAG8710115.1"/>
    </source>
</evidence>
<name>A0ACA9PI07_9GLOM</name>
<accession>A0ACA9PI07</accession>
<keyword evidence="2" id="KW-1185">Reference proteome</keyword>
<proteinExistence type="predicted"/>
<gene>
    <name evidence="1" type="ORF">RPERSI_LOCUS10478</name>
</gene>
<evidence type="ECO:0000313" key="2">
    <source>
        <dbReference type="Proteomes" id="UP000789920"/>
    </source>
</evidence>
<feature type="non-terminal residue" evidence="1">
    <location>
        <position position="1"/>
    </location>
</feature>
<comment type="caution">
    <text evidence="1">The sequence shown here is derived from an EMBL/GenBank/DDBJ whole genome shotgun (WGS) entry which is preliminary data.</text>
</comment>
<reference evidence="1" key="1">
    <citation type="submission" date="2021-06" db="EMBL/GenBank/DDBJ databases">
        <authorList>
            <person name="Kallberg Y."/>
            <person name="Tangrot J."/>
            <person name="Rosling A."/>
        </authorList>
    </citation>
    <scope>NUCLEOTIDE SEQUENCE</scope>
    <source>
        <strain evidence="1">MA461A</strain>
    </source>
</reference>
<sequence length="77" mass="9090">AHHSEEIFDKYIIRVADGYKISYEDLLSKILIACADIIYFDLKHLITLNAFTLDKTLEDLWKKLLRELENHIQNSLI</sequence>
<dbReference type="EMBL" id="CAJVQC010020765">
    <property type="protein sequence ID" value="CAG8710115.1"/>
    <property type="molecule type" value="Genomic_DNA"/>
</dbReference>
<dbReference type="Proteomes" id="UP000789920">
    <property type="component" value="Unassembled WGS sequence"/>
</dbReference>
<organism evidence="1 2">
    <name type="scientific">Racocetra persica</name>
    <dbReference type="NCBI Taxonomy" id="160502"/>
    <lineage>
        <taxon>Eukaryota</taxon>
        <taxon>Fungi</taxon>
        <taxon>Fungi incertae sedis</taxon>
        <taxon>Mucoromycota</taxon>
        <taxon>Glomeromycotina</taxon>
        <taxon>Glomeromycetes</taxon>
        <taxon>Diversisporales</taxon>
        <taxon>Gigasporaceae</taxon>
        <taxon>Racocetra</taxon>
    </lineage>
</organism>